<keyword evidence="1" id="KW-0156">Chromatin regulator</keyword>
<feature type="domain" description="Leucine-rich repeat and WD repeat-containing protein 1 WD" evidence="2">
    <location>
        <begin position="38"/>
        <end position="165"/>
    </location>
</feature>
<evidence type="ECO:0000313" key="3">
    <source>
        <dbReference type="EMBL" id="VUZ52853.1"/>
    </source>
</evidence>
<evidence type="ECO:0000259" key="2">
    <source>
        <dbReference type="Pfam" id="PF23215"/>
    </source>
</evidence>
<name>A0A564Z1L1_HYMDI</name>
<dbReference type="PANTHER" id="PTHR24370">
    <property type="entry name" value="OPTICIN"/>
    <property type="match status" value="1"/>
</dbReference>
<dbReference type="GO" id="GO:0071169">
    <property type="term" value="P:establishment of protein localization to chromatin"/>
    <property type="evidence" value="ECO:0007669"/>
    <property type="project" value="TreeGrafter"/>
</dbReference>
<evidence type="ECO:0000313" key="4">
    <source>
        <dbReference type="Proteomes" id="UP000321570"/>
    </source>
</evidence>
<dbReference type="InterPro" id="IPR052489">
    <property type="entry name" value="LRWD1"/>
</dbReference>
<organism evidence="3 4">
    <name type="scientific">Hymenolepis diminuta</name>
    <name type="common">Rat tapeworm</name>
    <dbReference type="NCBI Taxonomy" id="6216"/>
    <lineage>
        <taxon>Eukaryota</taxon>
        <taxon>Metazoa</taxon>
        <taxon>Spiralia</taxon>
        <taxon>Lophotrochozoa</taxon>
        <taxon>Platyhelminthes</taxon>
        <taxon>Cestoda</taxon>
        <taxon>Eucestoda</taxon>
        <taxon>Cyclophyllidea</taxon>
        <taxon>Hymenolepididae</taxon>
        <taxon>Hymenolepis</taxon>
    </lineage>
</organism>
<evidence type="ECO:0000256" key="1">
    <source>
        <dbReference type="ARBA" id="ARBA00022853"/>
    </source>
</evidence>
<dbReference type="InterPro" id="IPR056160">
    <property type="entry name" value="WD_LRWD1"/>
</dbReference>
<dbReference type="InterPro" id="IPR015943">
    <property type="entry name" value="WD40/YVTN_repeat-like_dom_sf"/>
</dbReference>
<dbReference type="SUPFAM" id="SSF50978">
    <property type="entry name" value="WD40 repeat-like"/>
    <property type="match status" value="1"/>
</dbReference>
<reference evidence="3 4" key="1">
    <citation type="submission" date="2019-07" db="EMBL/GenBank/DDBJ databases">
        <authorList>
            <person name="Jastrzebski P J."/>
            <person name="Paukszto L."/>
            <person name="Jastrzebski P J."/>
        </authorList>
    </citation>
    <scope>NUCLEOTIDE SEQUENCE [LARGE SCALE GENOMIC DNA]</scope>
    <source>
        <strain evidence="3 4">WMS-il1</strain>
    </source>
</reference>
<keyword evidence="4" id="KW-1185">Reference proteome</keyword>
<gene>
    <name evidence="3" type="ORF">WMSIL1_LOCUS11247</name>
</gene>
<proteinExistence type="predicted"/>
<sequence>YSYRFLQNQLFTELCLQLKWVNIISFFYLFELLLNRKGSSASKKVVTAEVLGKMRWQTTDEIYINVTARPGLGAVVCGDNEGTIWLYDLQQHVVNEGSNQRFNVKPNKILEWPECSVGGTREEDPQVKDTINSGFKNPVVNSTDISSDGKYLVAVTDNNLVCIWNFSG</sequence>
<dbReference type="PROSITE" id="PS00678">
    <property type="entry name" value="WD_REPEATS_1"/>
    <property type="match status" value="1"/>
</dbReference>
<dbReference type="InterPro" id="IPR019775">
    <property type="entry name" value="WD40_repeat_CS"/>
</dbReference>
<accession>A0A564Z1L1</accession>
<dbReference type="Proteomes" id="UP000321570">
    <property type="component" value="Unassembled WGS sequence"/>
</dbReference>
<dbReference type="GO" id="GO:0005664">
    <property type="term" value="C:nuclear origin of replication recognition complex"/>
    <property type="evidence" value="ECO:0007669"/>
    <property type="project" value="TreeGrafter"/>
</dbReference>
<dbReference type="EMBL" id="CABIJS010000532">
    <property type="protein sequence ID" value="VUZ52853.1"/>
    <property type="molecule type" value="Genomic_DNA"/>
</dbReference>
<protein>
    <recommendedName>
        <fullName evidence="2">Leucine-rich repeat and WD repeat-containing protein 1 WD domain-containing protein</fullName>
    </recommendedName>
</protein>
<dbReference type="Gene3D" id="2.130.10.10">
    <property type="entry name" value="YVTN repeat-like/Quinoprotein amine dehydrogenase"/>
    <property type="match status" value="1"/>
</dbReference>
<dbReference type="Pfam" id="PF23215">
    <property type="entry name" value="WD_LRWD1"/>
    <property type="match status" value="1"/>
</dbReference>
<feature type="non-terminal residue" evidence="3">
    <location>
        <position position="1"/>
    </location>
</feature>
<dbReference type="GO" id="GO:0006325">
    <property type="term" value="P:chromatin organization"/>
    <property type="evidence" value="ECO:0007669"/>
    <property type="project" value="UniProtKB-KW"/>
</dbReference>
<dbReference type="InterPro" id="IPR036322">
    <property type="entry name" value="WD40_repeat_dom_sf"/>
</dbReference>
<dbReference type="PANTHER" id="PTHR24370:SF10">
    <property type="entry name" value="LEUCINE-RICH REPEAT AND WD REPEAT-CONTAINING PROTEIN 1"/>
    <property type="match status" value="1"/>
</dbReference>
<dbReference type="GO" id="GO:0003682">
    <property type="term" value="F:chromatin binding"/>
    <property type="evidence" value="ECO:0007669"/>
    <property type="project" value="TreeGrafter"/>
</dbReference>
<dbReference type="AlphaFoldDB" id="A0A564Z1L1"/>